<proteinExistence type="inferred from homology"/>
<reference evidence="4 5" key="1">
    <citation type="submission" date="2020-08" db="EMBL/GenBank/DDBJ databases">
        <title>Sequencing the genomes of 1000 actinobacteria strains.</title>
        <authorList>
            <person name="Klenk H.-P."/>
        </authorList>
    </citation>
    <scope>NUCLEOTIDE SEQUENCE [LARGE SCALE GENOMIC DNA]</scope>
    <source>
        <strain evidence="4 5">DSM 45859</strain>
    </source>
</reference>
<evidence type="ECO:0008006" key="6">
    <source>
        <dbReference type="Google" id="ProtNLM"/>
    </source>
</evidence>
<keyword evidence="1" id="KW-0304">Gas vesicle</keyword>
<dbReference type="EMBL" id="JACHMG010000001">
    <property type="protein sequence ID" value="MBB4686245.1"/>
    <property type="molecule type" value="Genomic_DNA"/>
</dbReference>
<protein>
    <recommendedName>
        <fullName evidence="6">Gas vesicle protein GvpK</fullName>
    </recommendedName>
</protein>
<evidence type="ECO:0000256" key="1">
    <source>
        <dbReference type="ARBA" id="ARBA00022987"/>
    </source>
</evidence>
<keyword evidence="5" id="KW-1185">Reference proteome</keyword>
<dbReference type="GO" id="GO:0031411">
    <property type="term" value="C:gas vesicle"/>
    <property type="evidence" value="ECO:0007669"/>
    <property type="project" value="UniProtKB-SubCell"/>
</dbReference>
<name>A0A840IXX6_9PSEU</name>
<evidence type="ECO:0000256" key="3">
    <source>
        <dbReference type="ARBA" id="ARBA00035659"/>
    </source>
</evidence>
<dbReference type="Pfam" id="PF05121">
    <property type="entry name" value="GvpK"/>
    <property type="match status" value="1"/>
</dbReference>
<dbReference type="InterPro" id="IPR007805">
    <property type="entry name" value="GvpK"/>
</dbReference>
<gene>
    <name evidence="4" type="ORF">BJY18_003730</name>
</gene>
<organism evidence="4 5">
    <name type="scientific">Amycolatopsis jiangsuensis</name>
    <dbReference type="NCBI Taxonomy" id="1181879"/>
    <lineage>
        <taxon>Bacteria</taxon>
        <taxon>Bacillati</taxon>
        <taxon>Actinomycetota</taxon>
        <taxon>Actinomycetes</taxon>
        <taxon>Pseudonocardiales</taxon>
        <taxon>Pseudonocardiaceae</taxon>
        <taxon>Amycolatopsis</taxon>
    </lineage>
</organism>
<comment type="caution">
    <text evidence="4">The sequence shown here is derived from an EMBL/GenBank/DDBJ whole genome shotgun (WGS) entry which is preliminary data.</text>
</comment>
<dbReference type="Proteomes" id="UP000581769">
    <property type="component" value="Unassembled WGS sequence"/>
</dbReference>
<dbReference type="PANTHER" id="PTHR40137:SF2">
    <property type="entry name" value="PROTEIN GVPK 1"/>
    <property type="match status" value="1"/>
</dbReference>
<dbReference type="GO" id="GO:0031412">
    <property type="term" value="P:gas vesicle organization"/>
    <property type="evidence" value="ECO:0007669"/>
    <property type="project" value="InterPro"/>
</dbReference>
<dbReference type="RefSeq" id="WP_184781146.1">
    <property type="nucleotide sequence ID" value="NZ_JACHMG010000001.1"/>
</dbReference>
<evidence type="ECO:0000313" key="5">
    <source>
        <dbReference type="Proteomes" id="UP000581769"/>
    </source>
</evidence>
<evidence type="ECO:0000313" key="4">
    <source>
        <dbReference type="EMBL" id="MBB4686245.1"/>
    </source>
</evidence>
<comment type="subcellular location">
    <subcellularLocation>
        <location evidence="2">Gas vesicle</location>
    </subcellularLocation>
</comment>
<evidence type="ECO:0000256" key="2">
    <source>
        <dbReference type="ARBA" id="ARBA00035108"/>
    </source>
</evidence>
<sequence length="104" mass="11747">MHEPEPGATLRDVARAVPARIETDPDSVERDLMKLVLTIIELLRQLMERQALRRVEEGGLTESAEERLGLTLMLLDQRLTELRERYDLSAADLNLDLGPLGTLL</sequence>
<dbReference type="PANTHER" id="PTHR40137">
    <property type="entry name" value="PROTEIN GVPK 1"/>
    <property type="match status" value="1"/>
</dbReference>
<comment type="similarity">
    <text evidence="3">Belongs to the gas vesicle GvpK family.</text>
</comment>
<dbReference type="AlphaFoldDB" id="A0A840IXX6"/>
<accession>A0A840IXX6</accession>